<evidence type="ECO:0000259" key="5">
    <source>
        <dbReference type="PROSITE" id="PS51891"/>
    </source>
</evidence>
<dbReference type="GO" id="GO:0046872">
    <property type="term" value="F:metal ion binding"/>
    <property type="evidence" value="ECO:0007669"/>
    <property type="project" value="UniProtKB-KW"/>
</dbReference>
<feature type="domain" description="CENP-V/GFA" evidence="5">
    <location>
        <begin position="3"/>
        <end position="122"/>
    </location>
</feature>
<accession>A0AAE9YXL7</accession>
<dbReference type="RefSeq" id="WP_044831101.1">
    <property type="nucleotide sequence ID" value="NZ_CP059736.1"/>
</dbReference>
<dbReference type="InterPro" id="IPR006913">
    <property type="entry name" value="CENP-V/GFA"/>
</dbReference>
<keyword evidence="3" id="KW-0862">Zinc</keyword>
<dbReference type="PROSITE" id="PS51891">
    <property type="entry name" value="CENP_V_GFA"/>
    <property type="match status" value="1"/>
</dbReference>
<gene>
    <name evidence="6" type="ORF">SG35_031360</name>
</gene>
<dbReference type="GO" id="GO:0016846">
    <property type="term" value="F:carbon-sulfur lyase activity"/>
    <property type="evidence" value="ECO:0007669"/>
    <property type="project" value="InterPro"/>
</dbReference>
<reference evidence="6 7" key="1">
    <citation type="journal article" date="2015" name="Genome Announc.">
        <title>Draft Genome Sequences of Marine Isolates of Thalassomonas viridans and Thalassomonas actiniarum.</title>
        <authorList>
            <person name="Olonade I."/>
            <person name="van Zyl L.J."/>
            <person name="Trindade M."/>
        </authorList>
    </citation>
    <scope>NUCLEOTIDE SEQUENCE [LARGE SCALE GENOMIC DNA]</scope>
    <source>
        <strain evidence="6 7">A5K-106</strain>
    </source>
</reference>
<evidence type="ECO:0000256" key="2">
    <source>
        <dbReference type="ARBA" id="ARBA00022723"/>
    </source>
</evidence>
<reference evidence="6 7" key="2">
    <citation type="journal article" date="2022" name="Mar. Drugs">
        <title>Bioassay-Guided Fractionation Leads to the Detection of Cholic Acid Generated by the Rare Thalassomonas sp.</title>
        <authorList>
            <person name="Pheiffer F."/>
            <person name="Schneider Y.K."/>
            <person name="Hansen E.H."/>
            <person name="Andersen J.H."/>
            <person name="Isaksson J."/>
            <person name="Busche T."/>
            <person name="R C."/>
            <person name="Kalinowski J."/>
            <person name="Zyl L.V."/>
            <person name="Trindade M."/>
        </authorList>
    </citation>
    <scope>NUCLEOTIDE SEQUENCE [LARGE SCALE GENOMIC DNA]</scope>
    <source>
        <strain evidence="6 7">A5K-106</strain>
    </source>
</reference>
<keyword evidence="2" id="KW-0479">Metal-binding</keyword>
<evidence type="ECO:0000256" key="1">
    <source>
        <dbReference type="ARBA" id="ARBA00005495"/>
    </source>
</evidence>
<evidence type="ECO:0000313" key="7">
    <source>
        <dbReference type="Proteomes" id="UP000032568"/>
    </source>
</evidence>
<name>A0AAE9YXL7_9GAMM</name>
<dbReference type="EMBL" id="CP059736">
    <property type="protein sequence ID" value="WDE02254.1"/>
    <property type="molecule type" value="Genomic_DNA"/>
</dbReference>
<sequence length="137" mass="15047">MEITGGCHCGALKYHAQIDPEKVLICHCTDCQQLSGAAFRTVVVSKPDGLTFSQGQAKEYTKIAESGNKRAQGFCSNCGSSIYATSTDKTNRIYGIRVGSVHQRNELIPSSQIWCRSSVPWLDDLPEMTKFETVPSK</sequence>
<organism evidence="6 7">
    <name type="scientific">Thalassomonas actiniarum</name>
    <dbReference type="NCBI Taxonomy" id="485447"/>
    <lineage>
        <taxon>Bacteria</taxon>
        <taxon>Pseudomonadati</taxon>
        <taxon>Pseudomonadota</taxon>
        <taxon>Gammaproteobacteria</taxon>
        <taxon>Alteromonadales</taxon>
        <taxon>Colwelliaceae</taxon>
        <taxon>Thalassomonas</taxon>
    </lineage>
</organism>
<keyword evidence="4" id="KW-0456">Lyase</keyword>
<dbReference type="AlphaFoldDB" id="A0AAE9YXL7"/>
<dbReference type="KEGG" id="tact:SG35_031360"/>
<dbReference type="PANTHER" id="PTHR33337:SF40">
    <property type="entry name" value="CENP-V_GFA DOMAIN-CONTAINING PROTEIN-RELATED"/>
    <property type="match status" value="1"/>
</dbReference>
<dbReference type="Gene3D" id="3.90.1590.10">
    <property type="entry name" value="glutathione-dependent formaldehyde- activating enzyme (gfa)"/>
    <property type="match status" value="1"/>
</dbReference>
<dbReference type="InterPro" id="IPR011057">
    <property type="entry name" value="Mss4-like_sf"/>
</dbReference>
<evidence type="ECO:0000256" key="4">
    <source>
        <dbReference type="ARBA" id="ARBA00023239"/>
    </source>
</evidence>
<dbReference type="Pfam" id="PF04828">
    <property type="entry name" value="GFA"/>
    <property type="match status" value="1"/>
</dbReference>
<proteinExistence type="inferred from homology"/>
<evidence type="ECO:0000256" key="3">
    <source>
        <dbReference type="ARBA" id="ARBA00022833"/>
    </source>
</evidence>
<dbReference type="SUPFAM" id="SSF51316">
    <property type="entry name" value="Mss4-like"/>
    <property type="match status" value="1"/>
</dbReference>
<dbReference type="Proteomes" id="UP000032568">
    <property type="component" value="Chromosome pTact"/>
</dbReference>
<dbReference type="PANTHER" id="PTHR33337">
    <property type="entry name" value="GFA DOMAIN-CONTAINING PROTEIN"/>
    <property type="match status" value="1"/>
</dbReference>
<protein>
    <submittedName>
        <fullName evidence="6">GFA family protein</fullName>
    </submittedName>
</protein>
<comment type="similarity">
    <text evidence="1">Belongs to the Gfa family.</text>
</comment>
<evidence type="ECO:0000313" key="6">
    <source>
        <dbReference type="EMBL" id="WDE02254.1"/>
    </source>
</evidence>
<keyword evidence="7" id="KW-1185">Reference proteome</keyword>